<feature type="domain" description="Right handed beta helix" evidence="1">
    <location>
        <begin position="395"/>
        <end position="467"/>
    </location>
</feature>
<dbReference type="RefSeq" id="WP_125660458.1">
    <property type="nucleotide sequence ID" value="NZ_AP019308.1"/>
</dbReference>
<name>A0A3G9JBU9_9BACL</name>
<proteinExistence type="predicted"/>
<evidence type="ECO:0000313" key="2">
    <source>
        <dbReference type="EMBL" id="BBH22403.1"/>
    </source>
</evidence>
<protein>
    <recommendedName>
        <fullName evidence="1">Right handed beta helix domain-containing protein</fullName>
    </recommendedName>
</protein>
<dbReference type="Gene3D" id="2.160.20.10">
    <property type="entry name" value="Single-stranded right-handed beta-helix, Pectin lyase-like"/>
    <property type="match status" value="3"/>
</dbReference>
<dbReference type="InterPro" id="IPR006626">
    <property type="entry name" value="PbH1"/>
</dbReference>
<dbReference type="SMART" id="SM00710">
    <property type="entry name" value="PbH1"/>
    <property type="match status" value="6"/>
</dbReference>
<dbReference type="InterPro" id="IPR039448">
    <property type="entry name" value="Beta_helix"/>
</dbReference>
<dbReference type="Proteomes" id="UP000275368">
    <property type="component" value="Chromosome"/>
</dbReference>
<reference evidence="2 3" key="1">
    <citation type="submission" date="2018-11" db="EMBL/GenBank/DDBJ databases">
        <title>Complete genome sequence of Paenibacillus baekrokdamisoli strain KCTC 33723.</title>
        <authorList>
            <person name="Kang S.W."/>
            <person name="Lee K.C."/>
            <person name="Kim K.K."/>
            <person name="Kim J.S."/>
            <person name="Kim D.S."/>
            <person name="Ko S.H."/>
            <person name="Yang S.H."/>
            <person name="Lee J.S."/>
        </authorList>
    </citation>
    <scope>NUCLEOTIDE SEQUENCE [LARGE SCALE GENOMIC DNA]</scope>
    <source>
        <strain evidence="2 3">KCTC 33723</strain>
    </source>
</reference>
<dbReference type="SUPFAM" id="SSF51126">
    <property type="entry name" value="Pectin lyase-like"/>
    <property type="match status" value="1"/>
</dbReference>
<dbReference type="OrthoDB" id="2504360at2"/>
<dbReference type="InterPro" id="IPR011050">
    <property type="entry name" value="Pectin_lyase_fold/virulence"/>
</dbReference>
<dbReference type="EMBL" id="AP019308">
    <property type="protein sequence ID" value="BBH22403.1"/>
    <property type="molecule type" value="Genomic_DNA"/>
</dbReference>
<evidence type="ECO:0000313" key="3">
    <source>
        <dbReference type="Proteomes" id="UP000275368"/>
    </source>
</evidence>
<keyword evidence="3" id="KW-1185">Reference proteome</keyword>
<evidence type="ECO:0000259" key="1">
    <source>
        <dbReference type="Pfam" id="PF13229"/>
    </source>
</evidence>
<dbReference type="AlphaFoldDB" id="A0A3G9JBU9"/>
<dbReference type="Pfam" id="PF13229">
    <property type="entry name" value="Beta_helix"/>
    <property type="match status" value="1"/>
</dbReference>
<dbReference type="InterPro" id="IPR012334">
    <property type="entry name" value="Pectin_lyas_fold"/>
</dbReference>
<gene>
    <name evidence="2" type="ORF">Back11_37480</name>
</gene>
<accession>A0A3G9JBU9</accession>
<organism evidence="2 3">
    <name type="scientific">Paenibacillus baekrokdamisoli</name>
    <dbReference type="NCBI Taxonomy" id="1712516"/>
    <lineage>
        <taxon>Bacteria</taxon>
        <taxon>Bacillati</taxon>
        <taxon>Bacillota</taxon>
        <taxon>Bacilli</taxon>
        <taxon>Bacillales</taxon>
        <taxon>Paenibacillaceae</taxon>
        <taxon>Paenibacillus</taxon>
    </lineage>
</organism>
<sequence>MEDLNFNEASSSVMDIQIDSPVWKEYKKVSVTDFGAKAEEGCCNEAAFQRAIDYCKQERVAELTVPRGVYPFLNGNHPVFDGLRDFRFNGGGSEFIFSTVSAYFTIRHCERAIFQDFIVDWDWETGQLASIGQVQAIAEDGSSFDLCFPEYDLVPEALAIRTMNAMNPRTLTPGCELGREINGNLFGKISVMSNNIVRVELPRHESFHFLKQGQTYIVRHYIYDANAFELHGNQHLRMANVTIYSAPGHAFVTTGDQHHWALEHCRIIKRPGTTRCISVTADGCHVSNSQGYFIIENCDFSYNGDDCLNIHDNSVQGFERFNETTIRLSRVQGWRNPFGSGDPIEFRNTDLSPAGITVSIASVLWDERNQHCTIEFESPLPSGLSNQSILFNRRYNSSNYIVRNNFFHQNRARGILLHSGNGLVENNHFYMNQGSAIQIECGAEARWAEGFGVENVLIRNNLIENSDVNHWNMAVIYMGVYLEQGRTCYPVFNEIRIEHNTILNCPQQAIYASSCRRVFIRDNAIMNSNAGAVKTDSDGDENCVPNRDYYQGSLMVSHCRDIFIENNRRLATIPTTADHIYIEPDTSTNVSLSNNTGFERKEAGEVNTWQQAR</sequence>
<dbReference type="KEGG" id="pbk:Back11_37480"/>